<feature type="domain" description="Ionotropic glutamate receptor C-terminal" evidence="10">
    <location>
        <begin position="139"/>
        <end position="426"/>
    </location>
</feature>
<dbReference type="eggNOG" id="KOG1052">
    <property type="taxonomic scope" value="Eukaryota"/>
</dbReference>
<keyword evidence="8" id="KW-0325">Glycoprotein</keyword>
<dbReference type="InParanoid" id="E9G3T9"/>
<keyword evidence="6 9" id="KW-0472">Membrane</keyword>
<dbReference type="AlphaFoldDB" id="E9G3T9"/>
<name>E9G3T9_DAPPU</name>
<dbReference type="HOGENOM" id="CLU_007257_4_3_1"/>
<dbReference type="FunFam" id="3.40.190.10:FF:000218">
    <property type="entry name" value="Uncharacterized protein"/>
    <property type="match status" value="1"/>
</dbReference>
<evidence type="ECO:0000256" key="2">
    <source>
        <dbReference type="ARBA" id="ARBA00008685"/>
    </source>
</evidence>
<dbReference type="Proteomes" id="UP000000305">
    <property type="component" value="Unassembled WGS sequence"/>
</dbReference>
<keyword evidence="4 9" id="KW-0812">Transmembrane</keyword>
<evidence type="ECO:0000256" key="5">
    <source>
        <dbReference type="ARBA" id="ARBA00022989"/>
    </source>
</evidence>
<dbReference type="SUPFAM" id="SSF53850">
    <property type="entry name" value="Periplasmic binding protein-like II"/>
    <property type="match status" value="1"/>
</dbReference>
<feature type="transmembrane region" description="Helical" evidence="9">
    <location>
        <begin position="139"/>
        <end position="160"/>
    </location>
</feature>
<dbReference type="Pfam" id="PF00060">
    <property type="entry name" value="Lig_chan"/>
    <property type="match status" value="1"/>
</dbReference>
<dbReference type="PANTHER" id="PTHR42643">
    <property type="entry name" value="IONOTROPIC RECEPTOR 20A-RELATED"/>
    <property type="match status" value="1"/>
</dbReference>
<comment type="subcellular location">
    <subcellularLocation>
        <location evidence="1">Cell membrane</location>
        <topology evidence="1">Multi-pass membrane protein</topology>
    </subcellularLocation>
</comment>
<keyword evidence="5 9" id="KW-1133">Transmembrane helix</keyword>
<dbReference type="InterPro" id="IPR001320">
    <property type="entry name" value="Iontro_rcpt_C"/>
</dbReference>
<feature type="transmembrane region" description="Helical" evidence="9">
    <location>
        <begin position="209"/>
        <end position="236"/>
    </location>
</feature>
<organism evidence="11 12">
    <name type="scientific">Daphnia pulex</name>
    <name type="common">Water flea</name>
    <dbReference type="NCBI Taxonomy" id="6669"/>
    <lineage>
        <taxon>Eukaryota</taxon>
        <taxon>Metazoa</taxon>
        <taxon>Ecdysozoa</taxon>
        <taxon>Arthropoda</taxon>
        <taxon>Crustacea</taxon>
        <taxon>Branchiopoda</taxon>
        <taxon>Diplostraca</taxon>
        <taxon>Cladocera</taxon>
        <taxon>Anomopoda</taxon>
        <taxon>Daphniidae</taxon>
        <taxon>Daphnia</taxon>
    </lineage>
</organism>
<evidence type="ECO:0000259" key="10">
    <source>
        <dbReference type="Pfam" id="PF00060"/>
    </source>
</evidence>
<feature type="transmembrane region" description="Helical" evidence="9">
    <location>
        <begin position="418"/>
        <end position="435"/>
    </location>
</feature>
<dbReference type="KEGG" id="dpx:DAPPUDRAFT_313677"/>
<dbReference type="OMA" id="MIAQIIN"/>
<evidence type="ECO:0000256" key="9">
    <source>
        <dbReference type="SAM" id="Phobius"/>
    </source>
</evidence>
<dbReference type="GO" id="GO:0005886">
    <property type="term" value="C:plasma membrane"/>
    <property type="evidence" value="ECO:0007669"/>
    <property type="project" value="UniProtKB-SubCell"/>
</dbReference>
<dbReference type="GO" id="GO:0015276">
    <property type="term" value="F:ligand-gated monoatomic ion channel activity"/>
    <property type="evidence" value="ECO:0007669"/>
    <property type="project" value="InterPro"/>
</dbReference>
<evidence type="ECO:0000313" key="11">
    <source>
        <dbReference type="EMBL" id="EFX85831.1"/>
    </source>
</evidence>
<dbReference type="PANTHER" id="PTHR42643:SF24">
    <property type="entry name" value="IONOTROPIC RECEPTOR 60A"/>
    <property type="match status" value="1"/>
</dbReference>
<dbReference type="Gene3D" id="3.40.190.10">
    <property type="entry name" value="Periplasmic binding protein-like II"/>
    <property type="match status" value="1"/>
</dbReference>
<dbReference type="InterPro" id="IPR052192">
    <property type="entry name" value="Insect_Ionotropic_Sensory_Rcpt"/>
</dbReference>
<evidence type="ECO:0000256" key="6">
    <source>
        <dbReference type="ARBA" id="ARBA00023136"/>
    </source>
</evidence>
<gene>
    <name evidence="11" type="ORF">DAPPUDRAFT_313677</name>
</gene>
<keyword evidence="12" id="KW-1185">Reference proteome</keyword>
<dbReference type="PhylomeDB" id="E9G3T9"/>
<dbReference type="GO" id="GO:0050906">
    <property type="term" value="P:detection of stimulus involved in sensory perception"/>
    <property type="evidence" value="ECO:0007669"/>
    <property type="project" value="UniProtKB-ARBA"/>
</dbReference>
<evidence type="ECO:0000256" key="7">
    <source>
        <dbReference type="ARBA" id="ARBA00023170"/>
    </source>
</evidence>
<dbReference type="OrthoDB" id="5984008at2759"/>
<comment type="similarity">
    <text evidence="2">Belongs to the glutamate-gated ion channel (TC 1.A.10.1) family.</text>
</comment>
<dbReference type="Gene3D" id="1.10.287.70">
    <property type="match status" value="1"/>
</dbReference>
<dbReference type="EMBL" id="GL732531">
    <property type="protein sequence ID" value="EFX85831.1"/>
    <property type="molecule type" value="Genomic_DNA"/>
</dbReference>
<protein>
    <recommendedName>
        <fullName evidence="10">Ionotropic glutamate receptor C-terminal domain-containing protein</fullName>
    </recommendedName>
</protein>
<sequence>MVRCISSDSTYLSGKHLIVGVQEIETHLYVKRNSSGHIIKVDGVAAWTLAALSLRLNFTYSFLQVNDTRLEKQSDALPGLAYYMAKGKCDLVIGALLMTSRRFATMDLAEGYAYTDAALLIPMPELSDNYCAILQPFNLTVWIGLLIMTPITSVVVYFSFRPVTCKASLNGKYCGKISQFLFGARQAFFQLIQILLFQGVYFPRMRNAVYFVVGSWCLGALVLGCAYNSLLISYILGSNSEPLVDSLADLVKNPNVQLVVEKGRGIELAILGDDKPGLYKQLGDKMRSQTKSNCVTLQECVELVKSGSYAHFNLKSTAIHAIDVDYKATGKCNLAMAKNMEVIPGTLAWALPKRSPYTRIFAKGFMELHEDGLIEFLIRRDQERHNNVTKCLDEARRRQQKKAVSGNTRLISLGNFSGAFYVLIIGYFISFVCFIRENIYYRMSKCFHKLSYKRKFISRKQSKGSQGKVVKVDNNNLHSAIEETDEVFPYLQ</sequence>
<evidence type="ECO:0000256" key="4">
    <source>
        <dbReference type="ARBA" id="ARBA00022692"/>
    </source>
</evidence>
<dbReference type="FunFam" id="1.10.287.70:FF:000392">
    <property type="entry name" value="Uncharacterized protein"/>
    <property type="match status" value="1"/>
</dbReference>
<evidence type="ECO:0000256" key="1">
    <source>
        <dbReference type="ARBA" id="ARBA00004651"/>
    </source>
</evidence>
<feature type="transmembrane region" description="Helical" evidence="9">
    <location>
        <begin position="180"/>
        <end position="202"/>
    </location>
</feature>
<reference evidence="11 12" key="1">
    <citation type="journal article" date="2011" name="Science">
        <title>The ecoresponsive genome of Daphnia pulex.</title>
        <authorList>
            <person name="Colbourne J.K."/>
            <person name="Pfrender M.E."/>
            <person name="Gilbert D."/>
            <person name="Thomas W.K."/>
            <person name="Tucker A."/>
            <person name="Oakley T.H."/>
            <person name="Tokishita S."/>
            <person name="Aerts A."/>
            <person name="Arnold G.J."/>
            <person name="Basu M.K."/>
            <person name="Bauer D.J."/>
            <person name="Caceres C.E."/>
            <person name="Carmel L."/>
            <person name="Casola C."/>
            <person name="Choi J.H."/>
            <person name="Detter J.C."/>
            <person name="Dong Q."/>
            <person name="Dusheyko S."/>
            <person name="Eads B.D."/>
            <person name="Frohlich T."/>
            <person name="Geiler-Samerotte K.A."/>
            <person name="Gerlach D."/>
            <person name="Hatcher P."/>
            <person name="Jogdeo S."/>
            <person name="Krijgsveld J."/>
            <person name="Kriventseva E.V."/>
            <person name="Kultz D."/>
            <person name="Laforsch C."/>
            <person name="Lindquist E."/>
            <person name="Lopez J."/>
            <person name="Manak J.R."/>
            <person name="Muller J."/>
            <person name="Pangilinan J."/>
            <person name="Patwardhan R.P."/>
            <person name="Pitluck S."/>
            <person name="Pritham E.J."/>
            <person name="Rechtsteiner A."/>
            <person name="Rho M."/>
            <person name="Rogozin I.B."/>
            <person name="Sakarya O."/>
            <person name="Salamov A."/>
            <person name="Schaack S."/>
            <person name="Shapiro H."/>
            <person name="Shiga Y."/>
            <person name="Skalitzky C."/>
            <person name="Smith Z."/>
            <person name="Souvorov A."/>
            <person name="Sung W."/>
            <person name="Tang Z."/>
            <person name="Tsuchiya D."/>
            <person name="Tu H."/>
            <person name="Vos H."/>
            <person name="Wang M."/>
            <person name="Wolf Y.I."/>
            <person name="Yamagata H."/>
            <person name="Yamada T."/>
            <person name="Ye Y."/>
            <person name="Shaw J.R."/>
            <person name="Andrews J."/>
            <person name="Crease T.J."/>
            <person name="Tang H."/>
            <person name="Lucas S.M."/>
            <person name="Robertson H.M."/>
            <person name="Bork P."/>
            <person name="Koonin E.V."/>
            <person name="Zdobnov E.M."/>
            <person name="Grigoriev I.V."/>
            <person name="Lynch M."/>
            <person name="Boore J.L."/>
        </authorList>
    </citation>
    <scope>NUCLEOTIDE SEQUENCE [LARGE SCALE GENOMIC DNA]</scope>
</reference>
<proteinExistence type="inferred from homology"/>
<evidence type="ECO:0000313" key="12">
    <source>
        <dbReference type="Proteomes" id="UP000000305"/>
    </source>
</evidence>
<evidence type="ECO:0000256" key="8">
    <source>
        <dbReference type="ARBA" id="ARBA00023180"/>
    </source>
</evidence>
<keyword evidence="3" id="KW-1003">Cell membrane</keyword>
<evidence type="ECO:0000256" key="3">
    <source>
        <dbReference type="ARBA" id="ARBA00022475"/>
    </source>
</evidence>
<keyword evidence="7" id="KW-0675">Receptor</keyword>
<accession>E9G3T9</accession>